<keyword evidence="2" id="KW-1185">Reference proteome</keyword>
<reference evidence="2" key="1">
    <citation type="journal article" date="2019" name="Int. J. Syst. Evol. Microbiol.">
        <title>The Global Catalogue of Microorganisms (GCM) 10K type strain sequencing project: providing services to taxonomists for standard genome sequencing and annotation.</title>
        <authorList>
            <consortium name="The Broad Institute Genomics Platform"/>
            <consortium name="The Broad Institute Genome Sequencing Center for Infectious Disease"/>
            <person name="Wu L."/>
            <person name="Ma J."/>
        </authorList>
    </citation>
    <scope>NUCLEOTIDE SEQUENCE [LARGE SCALE GENOMIC DNA]</scope>
    <source>
        <strain evidence="2">CCUG 73951</strain>
    </source>
</reference>
<name>A0ABW2K7N5_9BACI</name>
<dbReference type="RefSeq" id="WP_289215963.1">
    <property type="nucleotide sequence ID" value="NZ_JAPVRC010000004.1"/>
</dbReference>
<organism evidence="1 2">
    <name type="scientific">Halobacillus campisalis</name>
    <dbReference type="NCBI Taxonomy" id="435909"/>
    <lineage>
        <taxon>Bacteria</taxon>
        <taxon>Bacillati</taxon>
        <taxon>Bacillota</taxon>
        <taxon>Bacilli</taxon>
        <taxon>Bacillales</taxon>
        <taxon>Bacillaceae</taxon>
        <taxon>Halobacillus</taxon>
    </lineage>
</organism>
<gene>
    <name evidence="1" type="ORF">ACFQMN_15040</name>
</gene>
<evidence type="ECO:0000313" key="2">
    <source>
        <dbReference type="Proteomes" id="UP001596494"/>
    </source>
</evidence>
<protein>
    <submittedName>
        <fullName evidence="1">Uncharacterized protein</fullName>
    </submittedName>
</protein>
<accession>A0ABW2K7N5</accession>
<dbReference type="Pfam" id="PF26149">
    <property type="entry name" value="YuzK"/>
    <property type="match status" value="1"/>
</dbReference>
<dbReference type="Proteomes" id="UP001596494">
    <property type="component" value="Unassembled WGS sequence"/>
</dbReference>
<dbReference type="InterPro" id="IPR058676">
    <property type="entry name" value="YuzK"/>
</dbReference>
<evidence type="ECO:0000313" key="1">
    <source>
        <dbReference type="EMBL" id="MFC7322190.1"/>
    </source>
</evidence>
<dbReference type="EMBL" id="JBHTBY010000013">
    <property type="protein sequence ID" value="MFC7322190.1"/>
    <property type="molecule type" value="Genomic_DNA"/>
</dbReference>
<sequence>MHQTHNMSYAEYGSNIDYMMNVEKKRQKEFEQSQKIIASLDRQLHK</sequence>
<comment type="caution">
    <text evidence="1">The sequence shown here is derived from an EMBL/GenBank/DDBJ whole genome shotgun (WGS) entry which is preliminary data.</text>
</comment>
<proteinExistence type="predicted"/>